<reference evidence="1 2" key="1">
    <citation type="submission" date="2021-06" db="EMBL/GenBank/DDBJ databases">
        <authorList>
            <person name="Kallberg Y."/>
            <person name="Tangrot J."/>
            <person name="Rosling A."/>
        </authorList>
    </citation>
    <scope>NUCLEOTIDE SEQUENCE [LARGE SCALE GENOMIC DNA]</scope>
    <source>
        <strain evidence="1 2">120-4 pot B 10/14</strain>
    </source>
</reference>
<proteinExistence type="predicted"/>
<gene>
    <name evidence="1" type="ORF">GMARGA_LOCUS24449</name>
</gene>
<dbReference type="Proteomes" id="UP000789901">
    <property type="component" value="Unassembled WGS sequence"/>
</dbReference>
<protein>
    <submittedName>
        <fullName evidence="1">42714_t:CDS:1</fullName>
    </submittedName>
</protein>
<evidence type="ECO:0000313" key="2">
    <source>
        <dbReference type="Proteomes" id="UP000789901"/>
    </source>
</evidence>
<dbReference type="EMBL" id="CAJVQB010025793">
    <property type="protein sequence ID" value="CAG8807183.1"/>
    <property type="molecule type" value="Genomic_DNA"/>
</dbReference>
<keyword evidence="2" id="KW-1185">Reference proteome</keyword>
<feature type="non-terminal residue" evidence="1">
    <location>
        <position position="1"/>
    </location>
</feature>
<comment type="caution">
    <text evidence="1">The sequence shown here is derived from an EMBL/GenBank/DDBJ whole genome shotgun (WGS) entry which is preliminary data.</text>
</comment>
<name>A0ABN7VYM3_GIGMA</name>
<organism evidence="1 2">
    <name type="scientific">Gigaspora margarita</name>
    <dbReference type="NCBI Taxonomy" id="4874"/>
    <lineage>
        <taxon>Eukaryota</taxon>
        <taxon>Fungi</taxon>
        <taxon>Fungi incertae sedis</taxon>
        <taxon>Mucoromycota</taxon>
        <taxon>Glomeromycotina</taxon>
        <taxon>Glomeromycetes</taxon>
        <taxon>Diversisporales</taxon>
        <taxon>Gigasporaceae</taxon>
        <taxon>Gigaspora</taxon>
    </lineage>
</organism>
<accession>A0ABN7VYM3</accession>
<sequence>KKHLGLVERFSNFAITASIFFKQLKPIIIINYFLLNDMDYKREVQQEIIRKYIDREQNTKFIFIRDFNIMVDNKKATEKQKRINKGKTLPIVSWFGRQEDALDSIWEILEKSILKTVIKHIPKKKICKTRVTRNSKKRSRLDKLIVELGRWVKKDKRKIEKEKIRQLKRCIERQCQIIDREQGRIIVSLLEKPFNHAVVNKLLKNQNNTRVLVYELEQVKEKTKEFFK</sequence>
<evidence type="ECO:0000313" key="1">
    <source>
        <dbReference type="EMBL" id="CAG8807183.1"/>
    </source>
</evidence>